<keyword evidence="4" id="KW-1185">Reference proteome</keyword>
<dbReference type="Pfam" id="PF21992">
    <property type="entry name" value="DUF6927"/>
    <property type="match status" value="1"/>
</dbReference>
<dbReference type="eggNOG" id="ENOG502ZAQT">
    <property type="taxonomic scope" value="Bacteria"/>
</dbReference>
<evidence type="ECO:0000259" key="2">
    <source>
        <dbReference type="Pfam" id="PF21992"/>
    </source>
</evidence>
<evidence type="ECO:0000313" key="3">
    <source>
        <dbReference type="EMBL" id="SFU21469.1"/>
    </source>
</evidence>
<feature type="region of interest" description="Disordered" evidence="1">
    <location>
        <begin position="1"/>
        <end position="21"/>
    </location>
</feature>
<protein>
    <recommendedName>
        <fullName evidence="2">DUF6927 domain-containing protein</fullName>
    </recommendedName>
</protein>
<proteinExistence type="predicted"/>
<dbReference type="EMBL" id="FPAW01000062">
    <property type="protein sequence ID" value="SFU21469.1"/>
    <property type="molecule type" value="Genomic_DNA"/>
</dbReference>
<sequence length="279" mass="30336">MPMSSSEKAERSFNSVGPSHTQPKDIPMAILKFSTSAVAAQIAHARACKTFLPNWNGPVDRPALILIVGNGVHLRSNGIDGTTTRLCNFESDRRRTELVKACKVGSTWYAAAKVTSLDGTPVEDATYVTDANGSITFGAVFLTRYDDGCWGYKDMEESAGPNASRAPLALIELLSDLKDPDSYARDWRQRCRDWAAIPDYAEGDKIKLAKPVTLTDGSTCQIVTATHYKRGRQKRRCYRIEETGGLVRLSKATLAGSELLSSAKGAASPVLAEYLAGRE</sequence>
<evidence type="ECO:0000256" key="1">
    <source>
        <dbReference type="SAM" id="MobiDB-lite"/>
    </source>
</evidence>
<gene>
    <name evidence="3" type="ORF">SAMN05216236_16210</name>
</gene>
<evidence type="ECO:0000313" key="4">
    <source>
        <dbReference type="Proteomes" id="UP000182466"/>
    </source>
</evidence>
<feature type="domain" description="DUF6927" evidence="2">
    <location>
        <begin position="178"/>
        <end position="252"/>
    </location>
</feature>
<name>A0A1I7EC27_9RHOB</name>
<organism evidence="3 4">
    <name type="scientific">Sedimentitalea nanhaiensis</name>
    <dbReference type="NCBI Taxonomy" id="999627"/>
    <lineage>
        <taxon>Bacteria</taxon>
        <taxon>Pseudomonadati</taxon>
        <taxon>Pseudomonadota</taxon>
        <taxon>Alphaproteobacteria</taxon>
        <taxon>Rhodobacterales</taxon>
        <taxon>Paracoccaceae</taxon>
        <taxon>Sedimentitalea</taxon>
    </lineage>
</organism>
<dbReference type="InterPro" id="IPR053845">
    <property type="entry name" value="DUF6927"/>
</dbReference>
<dbReference type="Proteomes" id="UP000182466">
    <property type="component" value="Unassembled WGS sequence"/>
</dbReference>
<reference evidence="3 4" key="1">
    <citation type="submission" date="2016-10" db="EMBL/GenBank/DDBJ databases">
        <authorList>
            <person name="de Groot N.N."/>
        </authorList>
    </citation>
    <scope>NUCLEOTIDE SEQUENCE [LARGE SCALE GENOMIC DNA]</scope>
    <source>
        <strain evidence="3 4">CGMCC 1.10959</strain>
    </source>
</reference>
<dbReference type="STRING" id="999627.SAMN05216236_16210"/>
<accession>A0A1I7EC27</accession>
<dbReference type="AlphaFoldDB" id="A0A1I7EC27"/>